<sequence length="400" mass="46986">MAPMRRGSRIKQYVDDARMRLVELVQKEECLWDQRNGEYKMQGRRDDAWRRIVNIMRDEGHNVTMIELKATWRGLRDHWKRVRTSKAGSTTTWSFFEVLKFLEINEPTDNEMTASYDDSMNSTSLTPQEHEEKCALANRAFLSETSTGTPPVWLGSVKQYMYNLRWRLIELVQKEEGLWDRRNEEYKMQGPRDNAWRRILSIMKEEGHNVTLYELKATWRGLRDHWKRLRACNNASEMTWPFFGALEFLELNELTDNEETTVHNHSMHNTSSIPQEREERGYESTGFIREELGDIDVVGTSMQENVNTKDKYECFGKLVASLLRDYDEKVNEEFAMNKMEEIFSVITSRDRVYGPQDHYRSRDAPQQCVPSPRRCHVVNGGTNSNCPHETDDRSDGAQSL</sequence>
<evidence type="ECO:0000259" key="2">
    <source>
        <dbReference type="PROSITE" id="PS51029"/>
    </source>
</evidence>
<dbReference type="SMART" id="SM00595">
    <property type="entry name" value="MADF"/>
    <property type="match status" value="2"/>
</dbReference>
<protein>
    <submittedName>
        <fullName evidence="4">MADF domain-containing protein</fullName>
    </submittedName>
</protein>
<dbReference type="Pfam" id="PF10545">
    <property type="entry name" value="MADF_DNA_bdg"/>
    <property type="match status" value="2"/>
</dbReference>
<feature type="domain" description="MADF" evidence="2">
    <location>
        <begin position="20"/>
        <end position="107"/>
    </location>
</feature>
<evidence type="ECO:0000313" key="4">
    <source>
        <dbReference type="WBParaSite" id="HCON_00013720-00001"/>
    </source>
</evidence>
<dbReference type="PROSITE" id="PS51029">
    <property type="entry name" value="MADF"/>
    <property type="match status" value="2"/>
</dbReference>
<proteinExistence type="predicted"/>
<dbReference type="OMA" id="GLRDHWK"/>
<feature type="domain" description="MADF" evidence="2">
    <location>
        <begin position="167"/>
        <end position="254"/>
    </location>
</feature>
<accession>A0A7I4XUR4</accession>
<reference evidence="4" key="1">
    <citation type="submission" date="2020-12" db="UniProtKB">
        <authorList>
            <consortium name="WormBaseParasite"/>
        </authorList>
    </citation>
    <scope>IDENTIFICATION</scope>
    <source>
        <strain evidence="4">MHco3</strain>
    </source>
</reference>
<dbReference type="AlphaFoldDB" id="A0A7I4XUR4"/>
<dbReference type="WBParaSite" id="HCON_00013720-00001">
    <property type="protein sequence ID" value="HCON_00013720-00001"/>
    <property type="gene ID" value="HCON_00013720"/>
</dbReference>
<dbReference type="OrthoDB" id="5984255at2759"/>
<name>A0A7I4XUR4_HAECO</name>
<feature type="region of interest" description="Disordered" evidence="1">
    <location>
        <begin position="378"/>
        <end position="400"/>
    </location>
</feature>
<dbReference type="PANTHER" id="PTHR12243">
    <property type="entry name" value="MADF DOMAIN TRANSCRIPTION FACTOR"/>
    <property type="match status" value="1"/>
</dbReference>
<feature type="compositionally biased region" description="Basic and acidic residues" evidence="1">
    <location>
        <begin position="388"/>
        <end position="400"/>
    </location>
</feature>
<dbReference type="PANTHER" id="PTHR12243:SF67">
    <property type="entry name" value="COREPRESSOR OF PANGOLIN, ISOFORM A-RELATED"/>
    <property type="match status" value="1"/>
</dbReference>
<evidence type="ECO:0000313" key="3">
    <source>
        <dbReference type="Proteomes" id="UP000025227"/>
    </source>
</evidence>
<organism evidence="3 4">
    <name type="scientific">Haemonchus contortus</name>
    <name type="common">Barber pole worm</name>
    <dbReference type="NCBI Taxonomy" id="6289"/>
    <lineage>
        <taxon>Eukaryota</taxon>
        <taxon>Metazoa</taxon>
        <taxon>Ecdysozoa</taxon>
        <taxon>Nematoda</taxon>
        <taxon>Chromadorea</taxon>
        <taxon>Rhabditida</taxon>
        <taxon>Rhabditina</taxon>
        <taxon>Rhabditomorpha</taxon>
        <taxon>Strongyloidea</taxon>
        <taxon>Trichostrongylidae</taxon>
        <taxon>Haemonchus</taxon>
    </lineage>
</organism>
<dbReference type="InterPro" id="IPR006578">
    <property type="entry name" value="MADF-dom"/>
</dbReference>
<dbReference type="Proteomes" id="UP000025227">
    <property type="component" value="Unplaced"/>
</dbReference>
<keyword evidence="3" id="KW-1185">Reference proteome</keyword>
<evidence type="ECO:0000256" key="1">
    <source>
        <dbReference type="SAM" id="MobiDB-lite"/>
    </source>
</evidence>
<dbReference type="InterPro" id="IPR039353">
    <property type="entry name" value="TF_Adf1"/>
</dbReference>